<dbReference type="EMBL" id="RJVI01000001">
    <property type="protein sequence ID" value="ROR34644.1"/>
    <property type="molecule type" value="Genomic_DNA"/>
</dbReference>
<feature type="transmembrane region" description="Helical" evidence="6">
    <location>
        <begin position="44"/>
        <end position="67"/>
    </location>
</feature>
<comment type="caution">
    <text evidence="8">The sequence shown here is derived from an EMBL/GenBank/DDBJ whole genome shotgun (WGS) entry which is preliminary data.</text>
</comment>
<evidence type="ECO:0000256" key="4">
    <source>
        <dbReference type="ARBA" id="ARBA00022989"/>
    </source>
</evidence>
<keyword evidence="9" id="KW-1185">Reference proteome</keyword>
<evidence type="ECO:0000313" key="9">
    <source>
        <dbReference type="Proteomes" id="UP000276634"/>
    </source>
</evidence>
<dbReference type="PANTHER" id="PTHR30485">
    <property type="entry name" value="NI/FE-HYDROGENASE 1 B-TYPE CYTOCHROME SUBUNIT"/>
    <property type="match status" value="1"/>
</dbReference>
<dbReference type="OrthoDB" id="196472at2"/>
<reference evidence="8 9" key="1">
    <citation type="submission" date="2018-11" db="EMBL/GenBank/DDBJ databases">
        <title>Genomic Encyclopedia of Type Strains, Phase IV (KMG-IV): sequencing the most valuable type-strain genomes for metagenomic binning, comparative biology and taxonomic classification.</title>
        <authorList>
            <person name="Goeker M."/>
        </authorList>
    </citation>
    <scope>NUCLEOTIDE SEQUENCE [LARGE SCALE GENOMIC DNA]</scope>
    <source>
        <strain evidence="8 9">DSM 100275</strain>
    </source>
</reference>
<dbReference type="PANTHER" id="PTHR30485:SF2">
    <property type="entry name" value="BLL0597 PROTEIN"/>
    <property type="match status" value="1"/>
</dbReference>
<sequence>MPASGRPRLPAAADTVPVWDLPVRVGHWTLVAAVTVAWASDGWLWLHVAAGEIAAVAVALRLAWGFVGTRHARFRDFVRPPREALAYLRAIAAGDPPRHLGHNPAGGWMVLALLAAVGTTTATGLALHAAAEGAGPLAGLVPDLGPRGTAALAAGHELLADGVLVLAAAHVAGVLAACVQHREDLVAALFHGRKRRTP</sequence>
<keyword evidence="4 6" id="KW-1133">Transmembrane helix</keyword>
<evidence type="ECO:0000259" key="7">
    <source>
        <dbReference type="Pfam" id="PF01292"/>
    </source>
</evidence>
<evidence type="ECO:0000256" key="3">
    <source>
        <dbReference type="ARBA" id="ARBA00022692"/>
    </source>
</evidence>
<organism evidence="8 9">
    <name type="scientific">Inmirania thermothiophila</name>
    <dbReference type="NCBI Taxonomy" id="1750597"/>
    <lineage>
        <taxon>Bacteria</taxon>
        <taxon>Pseudomonadati</taxon>
        <taxon>Pseudomonadota</taxon>
        <taxon>Gammaproteobacteria</taxon>
        <taxon>Chromatiales</taxon>
        <taxon>Ectothiorhodospiraceae</taxon>
        <taxon>Inmirania</taxon>
    </lineage>
</organism>
<dbReference type="Pfam" id="PF01292">
    <property type="entry name" value="Ni_hydr_CYTB"/>
    <property type="match status" value="1"/>
</dbReference>
<evidence type="ECO:0000256" key="2">
    <source>
        <dbReference type="ARBA" id="ARBA00022475"/>
    </source>
</evidence>
<dbReference type="InterPro" id="IPR051542">
    <property type="entry name" value="Hydrogenase_cytochrome"/>
</dbReference>
<comment type="subcellular location">
    <subcellularLocation>
        <location evidence="1">Cell membrane</location>
        <topology evidence="1">Multi-pass membrane protein</topology>
    </subcellularLocation>
</comment>
<feature type="domain" description="Cytochrome b561 bacterial/Ni-hydrogenase" evidence="7">
    <location>
        <begin position="18"/>
        <end position="192"/>
    </location>
</feature>
<gene>
    <name evidence="8" type="ORF">EDC57_0545</name>
</gene>
<dbReference type="GO" id="GO:0022904">
    <property type="term" value="P:respiratory electron transport chain"/>
    <property type="evidence" value="ECO:0007669"/>
    <property type="project" value="InterPro"/>
</dbReference>
<proteinExistence type="predicted"/>
<protein>
    <submittedName>
        <fullName evidence="8">Cytochrome b</fullName>
    </submittedName>
</protein>
<keyword evidence="2" id="KW-1003">Cell membrane</keyword>
<dbReference type="GO" id="GO:0020037">
    <property type="term" value="F:heme binding"/>
    <property type="evidence" value="ECO:0007669"/>
    <property type="project" value="TreeGrafter"/>
</dbReference>
<evidence type="ECO:0000256" key="6">
    <source>
        <dbReference type="SAM" id="Phobius"/>
    </source>
</evidence>
<evidence type="ECO:0000313" key="8">
    <source>
        <dbReference type="EMBL" id="ROR34644.1"/>
    </source>
</evidence>
<name>A0A3N1Y743_9GAMM</name>
<dbReference type="SUPFAM" id="SSF81342">
    <property type="entry name" value="Transmembrane di-heme cytochromes"/>
    <property type="match status" value="1"/>
</dbReference>
<accession>A0A3N1Y743</accession>
<dbReference type="InterPro" id="IPR011577">
    <property type="entry name" value="Cyt_b561_bac/Ni-Hgenase"/>
</dbReference>
<keyword evidence="3 6" id="KW-0812">Transmembrane</keyword>
<dbReference type="GO" id="GO:0005886">
    <property type="term" value="C:plasma membrane"/>
    <property type="evidence" value="ECO:0007669"/>
    <property type="project" value="UniProtKB-SubCell"/>
</dbReference>
<dbReference type="RefSeq" id="WP_123399996.1">
    <property type="nucleotide sequence ID" value="NZ_RJVI01000001.1"/>
</dbReference>
<dbReference type="Gene3D" id="1.20.950.20">
    <property type="entry name" value="Transmembrane di-heme cytochromes, Chain C"/>
    <property type="match status" value="1"/>
</dbReference>
<dbReference type="InterPro" id="IPR016174">
    <property type="entry name" value="Di-haem_cyt_TM"/>
</dbReference>
<keyword evidence="5 6" id="KW-0472">Membrane</keyword>
<dbReference type="Proteomes" id="UP000276634">
    <property type="component" value="Unassembled WGS sequence"/>
</dbReference>
<dbReference type="GO" id="GO:0009055">
    <property type="term" value="F:electron transfer activity"/>
    <property type="evidence" value="ECO:0007669"/>
    <property type="project" value="InterPro"/>
</dbReference>
<evidence type="ECO:0000256" key="1">
    <source>
        <dbReference type="ARBA" id="ARBA00004651"/>
    </source>
</evidence>
<dbReference type="AlphaFoldDB" id="A0A3N1Y743"/>
<evidence type="ECO:0000256" key="5">
    <source>
        <dbReference type="ARBA" id="ARBA00023136"/>
    </source>
</evidence>